<reference evidence="2" key="2">
    <citation type="journal article" date="2021" name="Microbiome">
        <title>Successional dynamics and alternative stable states in a saline activated sludge microbial community over 9 years.</title>
        <authorList>
            <person name="Wang Y."/>
            <person name="Ye J."/>
            <person name="Ju F."/>
            <person name="Liu L."/>
            <person name="Boyd J.A."/>
            <person name="Deng Y."/>
            <person name="Parks D.H."/>
            <person name="Jiang X."/>
            <person name="Yin X."/>
            <person name="Woodcroft B.J."/>
            <person name="Tyson G.W."/>
            <person name="Hugenholtz P."/>
            <person name="Polz M.F."/>
            <person name="Zhang T."/>
        </authorList>
    </citation>
    <scope>NUCLEOTIDE SEQUENCE</scope>
    <source>
        <strain evidence="2">HKST-UBA02</strain>
    </source>
</reference>
<proteinExistence type="predicted"/>
<dbReference type="Proteomes" id="UP000739538">
    <property type="component" value="Unassembled WGS sequence"/>
</dbReference>
<dbReference type="Pfam" id="PF06182">
    <property type="entry name" value="ABC2_membrane_6"/>
    <property type="match status" value="1"/>
</dbReference>
<gene>
    <name evidence="2" type="ORF">KDA27_16020</name>
</gene>
<feature type="transmembrane region" description="Helical" evidence="1">
    <location>
        <begin position="59"/>
        <end position="79"/>
    </location>
</feature>
<feature type="transmembrane region" description="Helical" evidence="1">
    <location>
        <begin position="116"/>
        <end position="136"/>
    </location>
</feature>
<name>A0A956SE41_UNCEI</name>
<dbReference type="PANTHER" id="PTHR36833">
    <property type="entry name" value="SLR0610 PROTEIN-RELATED"/>
    <property type="match status" value="1"/>
</dbReference>
<feature type="transmembrane region" description="Helical" evidence="1">
    <location>
        <begin position="148"/>
        <end position="174"/>
    </location>
</feature>
<evidence type="ECO:0000256" key="1">
    <source>
        <dbReference type="SAM" id="Phobius"/>
    </source>
</evidence>
<dbReference type="AlphaFoldDB" id="A0A956SE41"/>
<dbReference type="EMBL" id="JAGQHS010000093">
    <property type="protein sequence ID" value="MCA9757312.1"/>
    <property type="molecule type" value="Genomic_DNA"/>
</dbReference>
<feature type="transmembrane region" description="Helical" evidence="1">
    <location>
        <begin position="25"/>
        <end position="47"/>
    </location>
</feature>
<feature type="transmembrane region" description="Helical" evidence="1">
    <location>
        <begin position="231"/>
        <end position="249"/>
    </location>
</feature>
<evidence type="ECO:0000313" key="2">
    <source>
        <dbReference type="EMBL" id="MCA9757312.1"/>
    </source>
</evidence>
<keyword evidence="1" id="KW-0812">Transmembrane</keyword>
<feature type="transmembrane region" description="Helical" evidence="1">
    <location>
        <begin position="200"/>
        <end position="219"/>
    </location>
</feature>
<evidence type="ECO:0000313" key="3">
    <source>
        <dbReference type="Proteomes" id="UP000739538"/>
    </source>
</evidence>
<reference evidence="2" key="1">
    <citation type="submission" date="2020-04" db="EMBL/GenBank/DDBJ databases">
        <authorList>
            <person name="Zhang T."/>
        </authorList>
    </citation>
    <scope>NUCLEOTIDE SEQUENCE</scope>
    <source>
        <strain evidence="2">HKST-UBA02</strain>
    </source>
</reference>
<comment type="caution">
    <text evidence="2">The sequence shown here is derived from an EMBL/GenBank/DDBJ whole genome shotgun (WGS) entry which is preliminary data.</text>
</comment>
<dbReference type="PANTHER" id="PTHR36833:SF2">
    <property type="entry name" value="SLR0610 PROTEIN"/>
    <property type="match status" value="1"/>
</dbReference>
<keyword evidence="1" id="KW-1133">Transmembrane helix</keyword>
<protein>
    <submittedName>
        <fullName evidence="2">ABC-2 family transporter protein</fullName>
    </submittedName>
</protein>
<organism evidence="2 3">
    <name type="scientific">Eiseniibacteriota bacterium</name>
    <dbReference type="NCBI Taxonomy" id="2212470"/>
    <lineage>
        <taxon>Bacteria</taxon>
        <taxon>Candidatus Eiseniibacteriota</taxon>
    </lineage>
</organism>
<dbReference type="InterPro" id="IPR010390">
    <property type="entry name" value="ABC-2_transporter-like"/>
</dbReference>
<keyword evidence="1" id="KW-0472">Membrane</keyword>
<accession>A0A956SE41</accession>
<sequence length="261" mass="28688">MNALRLLVVYFRIGLLGEAQYRVNFLFQLFETGLGMASVLAAIWVVFSQTDTLGGWKPAELTALIGIYFIVLGSINVMVAPSLQKFMEDIVTGNFDYTLTKPADAQVLVSLSEVRIWRLADVLLGAVALVVSIVRESMVVGWVEGGKFLLALLAGAVMVYSFWIVLATLAFWFIRVENILQIFWAMYTAGRWPVGIYPGWLKWTLTLVVPVAFAVTVPAEAVSGRASGTSLLGALGLACVLFAFSRWFWRVGIRKYAGASS</sequence>